<name>A0A8H6K191_9PEZI</name>
<dbReference type="OrthoDB" id="4775454at2759"/>
<keyword evidence="3" id="KW-1185">Reference proteome</keyword>
<feature type="compositionally biased region" description="Basic and acidic residues" evidence="1">
    <location>
        <begin position="236"/>
        <end position="246"/>
    </location>
</feature>
<proteinExistence type="predicted"/>
<feature type="compositionally biased region" description="Low complexity" evidence="1">
    <location>
        <begin position="100"/>
        <end position="109"/>
    </location>
</feature>
<feature type="region of interest" description="Disordered" evidence="1">
    <location>
        <begin position="1"/>
        <end position="34"/>
    </location>
</feature>
<dbReference type="Proteomes" id="UP000639643">
    <property type="component" value="Unassembled WGS sequence"/>
</dbReference>
<feature type="compositionally biased region" description="Polar residues" evidence="1">
    <location>
        <begin position="340"/>
        <end position="351"/>
    </location>
</feature>
<feature type="region of interest" description="Disordered" evidence="1">
    <location>
        <begin position="53"/>
        <end position="127"/>
    </location>
</feature>
<feature type="region of interest" description="Disordered" evidence="1">
    <location>
        <begin position="189"/>
        <end position="303"/>
    </location>
</feature>
<evidence type="ECO:0000313" key="2">
    <source>
        <dbReference type="EMBL" id="KAF6822838.1"/>
    </source>
</evidence>
<protein>
    <submittedName>
        <fullName evidence="2">Uncharacterized protein</fullName>
    </submittedName>
</protein>
<comment type="caution">
    <text evidence="2">The sequence shown here is derived from an EMBL/GenBank/DDBJ whole genome shotgun (WGS) entry which is preliminary data.</text>
</comment>
<dbReference type="AlphaFoldDB" id="A0A8H6K191"/>
<evidence type="ECO:0000256" key="1">
    <source>
        <dbReference type="SAM" id="MobiDB-lite"/>
    </source>
</evidence>
<feature type="compositionally biased region" description="Low complexity" evidence="1">
    <location>
        <begin position="18"/>
        <end position="30"/>
    </location>
</feature>
<sequence length="468" mass="52045">MSVPPKDMIGCAQELDMSRASTSYSSSRPASMERQTKLAHLKLVSKYYGYANFSYPRSDGTPTRNPYRRPGQTYSTDDLSQGCQQQLPCPQTPTRRDRSSIGSQSSDGSAPSLIDDRTDSEVSFDDDYQYHASASQLWDTFWPAEGDPSHHTPEKSKTRYPALIPSPHIRRAKKTGCINYDDYPLPPRPVEYNIQVNHSPTPAPPPKDDPKTRPQPQRAMRESQVSLSCQGPEVTEECHNRPEPRRTIRAVRSSYSLFPRTQPQAPNYPPPPPPRMSAFPPTPSLANLRKGTRPPPIHLHSLPTPVAAPMHSPATASLYSPLYSPLCSPLPSEYTRPHTSHGSYYPSTTDLTHPRSAPLPPQTPVMNTPRGSDAPKSFFNFDSDSESDDPEPEHTISRLVKTLHKRNASEARRSTKGAALADAQLRKARADTETERYAEKELPFGRQKRGGGAVFGRMFGRSGRSFNG</sequence>
<gene>
    <name evidence="2" type="ORF">CMUS01_10926</name>
</gene>
<reference evidence="2" key="1">
    <citation type="journal article" date="2020" name="Phytopathology">
        <title>Genome Sequence Resources of Colletotrichum truncatum, C. plurivorum, C. musicola, and C. sojae: Four Species Pathogenic to Soybean (Glycine max).</title>
        <authorList>
            <person name="Rogerio F."/>
            <person name="Boufleur T.R."/>
            <person name="Ciampi-Guillardi M."/>
            <person name="Sukno S.A."/>
            <person name="Thon M.R."/>
            <person name="Massola Junior N.S."/>
            <person name="Baroncelli R."/>
        </authorList>
    </citation>
    <scope>NUCLEOTIDE SEQUENCE</scope>
    <source>
        <strain evidence="2">LFN0074</strain>
    </source>
</reference>
<feature type="region of interest" description="Disordered" evidence="1">
    <location>
        <begin position="406"/>
        <end position="468"/>
    </location>
</feature>
<feature type="compositionally biased region" description="Pro residues" evidence="1">
    <location>
        <begin position="266"/>
        <end position="283"/>
    </location>
</feature>
<organism evidence="2 3">
    <name type="scientific">Colletotrichum musicola</name>
    <dbReference type="NCBI Taxonomy" id="2175873"/>
    <lineage>
        <taxon>Eukaryota</taxon>
        <taxon>Fungi</taxon>
        <taxon>Dikarya</taxon>
        <taxon>Ascomycota</taxon>
        <taxon>Pezizomycotina</taxon>
        <taxon>Sordariomycetes</taxon>
        <taxon>Hypocreomycetidae</taxon>
        <taxon>Glomerellales</taxon>
        <taxon>Glomerellaceae</taxon>
        <taxon>Colletotrichum</taxon>
        <taxon>Colletotrichum orchidearum species complex</taxon>
    </lineage>
</organism>
<accession>A0A8H6K191</accession>
<feature type="compositionally biased region" description="Low complexity" evidence="1">
    <location>
        <begin position="81"/>
        <end position="93"/>
    </location>
</feature>
<feature type="compositionally biased region" description="Basic and acidic residues" evidence="1">
    <location>
        <begin position="147"/>
        <end position="157"/>
    </location>
</feature>
<feature type="region of interest" description="Disordered" evidence="1">
    <location>
        <begin position="331"/>
        <end position="394"/>
    </location>
</feature>
<feature type="compositionally biased region" description="Basic and acidic residues" evidence="1">
    <location>
        <begin position="424"/>
        <end position="443"/>
    </location>
</feature>
<feature type="region of interest" description="Disordered" evidence="1">
    <location>
        <begin position="141"/>
        <end position="166"/>
    </location>
</feature>
<dbReference type="EMBL" id="WIGM01000526">
    <property type="protein sequence ID" value="KAF6822838.1"/>
    <property type="molecule type" value="Genomic_DNA"/>
</dbReference>
<evidence type="ECO:0000313" key="3">
    <source>
        <dbReference type="Proteomes" id="UP000639643"/>
    </source>
</evidence>